<name>A0ABU9ICE8_9SPHN</name>
<sequence length="411" mass="44029">MRLAIATRLAILPLAALATPVLADPGLPDEAQVSAALDAYPAVEAAQQRVSAARSGARARAASPHDFVITGSYTRRTIDLEGDFDEFNADLMRGIRLPGKARLDREIGVHLVDAAENMAEDTRHQAALVLAQHWWDWLSASGAARVDQQAVMNLETALAAVERRVELGDAAPLEADQAEAALGAARVRAAQSAGEANLARTRLATHFPALALPEEAPDIPMPAVEPGELERYSGLVVSNSHEIAAAEAQSRAYEASAARVRLDRVADPSVGIRVFSERGGAETGAGLVFSMPFGGSRRGAQADQAAAEASAAMAEAQMARFAVQETASADLASAQFRIAAWERARESLRAQMAVLTRMRRGHQLGEIDLADLLLAERMTHDAFSMEVDARAEAQRAITQIRIDSHELWLRD</sequence>
<keyword evidence="2" id="KW-0175">Coiled coil</keyword>
<accession>A0ABU9ICE8</accession>
<dbReference type="SUPFAM" id="SSF56954">
    <property type="entry name" value="Outer membrane efflux proteins (OEP)"/>
    <property type="match status" value="1"/>
</dbReference>
<organism evidence="4 5">
    <name type="scientific">Aurantiacibacter gilvus</name>
    <dbReference type="NCBI Taxonomy" id="3139141"/>
    <lineage>
        <taxon>Bacteria</taxon>
        <taxon>Pseudomonadati</taxon>
        <taxon>Pseudomonadota</taxon>
        <taxon>Alphaproteobacteria</taxon>
        <taxon>Sphingomonadales</taxon>
        <taxon>Erythrobacteraceae</taxon>
        <taxon>Aurantiacibacter</taxon>
    </lineage>
</organism>
<evidence type="ECO:0000313" key="4">
    <source>
        <dbReference type="EMBL" id="MEL1250096.1"/>
    </source>
</evidence>
<dbReference type="Gene3D" id="1.20.1600.10">
    <property type="entry name" value="Outer membrane efflux proteins (OEP)"/>
    <property type="match status" value="1"/>
</dbReference>
<comment type="similarity">
    <text evidence="1">Belongs to the outer membrane factor (OMF) (TC 1.B.17) family.</text>
</comment>
<dbReference type="EMBL" id="JBBYHV010000001">
    <property type="protein sequence ID" value="MEL1250096.1"/>
    <property type="molecule type" value="Genomic_DNA"/>
</dbReference>
<feature type="signal peptide" evidence="3">
    <location>
        <begin position="1"/>
        <end position="23"/>
    </location>
</feature>
<dbReference type="Pfam" id="PF02321">
    <property type="entry name" value="OEP"/>
    <property type="match status" value="1"/>
</dbReference>
<comment type="caution">
    <text evidence="4">The sequence shown here is derived from an EMBL/GenBank/DDBJ whole genome shotgun (WGS) entry which is preliminary data.</text>
</comment>
<dbReference type="InterPro" id="IPR003423">
    <property type="entry name" value="OMP_efflux"/>
</dbReference>
<dbReference type="Proteomes" id="UP001497045">
    <property type="component" value="Unassembled WGS sequence"/>
</dbReference>
<dbReference type="InterPro" id="IPR010131">
    <property type="entry name" value="MdtP/NodT-like"/>
</dbReference>
<keyword evidence="3" id="KW-0732">Signal</keyword>
<reference evidence="4 5" key="1">
    <citation type="submission" date="2024-04" db="EMBL/GenBank/DDBJ databases">
        <title>Aurantiacibacter sp. DGU6 16S ribosomal RNA gene Genome sequencing and assembly.</title>
        <authorList>
            <person name="Park S."/>
        </authorList>
    </citation>
    <scope>NUCLEOTIDE SEQUENCE [LARGE SCALE GENOMIC DNA]</scope>
    <source>
        <strain evidence="4 5">DGU6</strain>
    </source>
</reference>
<gene>
    <name evidence="4" type="ORF">AAEO60_05380</name>
</gene>
<feature type="chain" id="PRO_5045688162" evidence="3">
    <location>
        <begin position="24"/>
        <end position="411"/>
    </location>
</feature>
<protein>
    <submittedName>
        <fullName evidence="4">TolC family protein</fullName>
    </submittedName>
</protein>
<evidence type="ECO:0000256" key="3">
    <source>
        <dbReference type="SAM" id="SignalP"/>
    </source>
</evidence>
<dbReference type="PANTHER" id="PTHR30203:SF24">
    <property type="entry name" value="BLR4935 PROTEIN"/>
    <property type="match status" value="1"/>
</dbReference>
<proteinExistence type="inferred from homology"/>
<keyword evidence="5" id="KW-1185">Reference proteome</keyword>
<dbReference type="RefSeq" id="WP_341672615.1">
    <property type="nucleotide sequence ID" value="NZ_JBBYHV010000001.1"/>
</dbReference>
<evidence type="ECO:0000256" key="2">
    <source>
        <dbReference type="SAM" id="Coils"/>
    </source>
</evidence>
<evidence type="ECO:0000256" key="1">
    <source>
        <dbReference type="ARBA" id="ARBA00007613"/>
    </source>
</evidence>
<dbReference type="PANTHER" id="PTHR30203">
    <property type="entry name" value="OUTER MEMBRANE CATION EFFLUX PROTEIN"/>
    <property type="match status" value="1"/>
</dbReference>
<feature type="coiled-coil region" evidence="2">
    <location>
        <begin position="331"/>
        <end position="358"/>
    </location>
</feature>
<evidence type="ECO:0000313" key="5">
    <source>
        <dbReference type="Proteomes" id="UP001497045"/>
    </source>
</evidence>